<comment type="caution">
    <text evidence="2">The sequence shown here is derived from an EMBL/GenBank/DDBJ whole genome shotgun (WGS) entry which is preliminary data.</text>
</comment>
<sequence>KQTTGGAMGSSVTLTLANIFMWNWQKKLVDEQTKTGEFFGRYMDDTFMTWNKSEDRLRQFLADANTWHPNIKLGYTIGKSLPFLDVLLTNDNGQLFTSIFHKPAAEPYVIPFISDHPRHVFNNIVKTSLQRAIRYSSTFETFNYERRQIKLTLLYNGYGS</sequence>
<feature type="non-terminal residue" evidence="2">
    <location>
        <position position="160"/>
    </location>
</feature>
<protein>
    <recommendedName>
        <fullName evidence="1">Helix-turn-helix domain-containing protein</fullName>
    </recommendedName>
</protein>
<gene>
    <name evidence="2" type="ORF">OVA965_LOCUS35929</name>
    <name evidence="3" type="ORF">TMI583_LOCUS36915</name>
</gene>
<dbReference type="PANTHER" id="PTHR21301:SF10">
    <property type="entry name" value="REVERSE TRANSCRIPTASE DOMAIN-CONTAINING PROTEIN"/>
    <property type="match status" value="1"/>
</dbReference>
<evidence type="ECO:0000313" key="4">
    <source>
        <dbReference type="Proteomes" id="UP000677228"/>
    </source>
</evidence>
<dbReference type="PANTHER" id="PTHR21301">
    <property type="entry name" value="REVERSE TRANSCRIPTASE"/>
    <property type="match status" value="1"/>
</dbReference>
<evidence type="ECO:0000259" key="1">
    <source>
        <dbReference type="Pfam" id="PF26215"/>
    </source>
</evidence>
<dbReference type="Proteomes" id="UP000677228">
    <property type="component" value="Unassembled WGS sequence"/>
</dbReference>
<feature type="domain" description="Helix-turn-helix" evidence="1">
    <location>
        <begin position="108"/>
        <end position="158"/>
    </location>
</feature>
<dbReference type="AlphaFoldDB" id="A0A8S2FIF3"/>
<evidence type="ECO:0000313" key="3">
    <source>
        <dbReference type="EMBL" id="CAF4268674.1"/>
    </source>
</evidence>
<dbReference type="EMBL" id="CAJOBA010053818">
    <property type="protein sequence ID" value="CAF4268674.1"/>
    <property type="molecule type" value="Genomic_DNA"/>
</dbReference>
<proteinExistence type="predicted"/>
<accession>A0A8S2FIF3</accession>
<dbReference type="EMBL" id="CAJNOK010031907">
    <property type="protein sequence ID" value="CAF1477718.1"/>
    <property type="molecule type" value="Genomic_DNA"/>
</dbReference>
<reference evidence="2" key="1">
    <citation type="submission" date="2021-02" db="EMBL/GenBank/DDBJ databases">
        <authorList>
            <person name="Nowell W R."/>
        </authorList>
    </citation>
    <scope>NUCLEOTIDE SEQUENCE</scope>
</reference>
<dbReference type="Proteomes" id="UP000682733">
    <property type="component" value="Unassembled WGS sequence"/>
</dbReference>
<name>A0A8S2FIF3_9BILA</name>
<evidence type="ECO:0000313" key="2">
    <source>
        <dbReference type="EMBL" id="CAF1477718.1"/>
    </source>
</evidence>
<organism evidence="2 4">
    <name type="scientific">Didymodactylos carnosus</name>
    <dbReference type="NCBI Taxonomy" id="1234261"/>
    <lineage>
        <taxon>Eukaryota</taxon>
        <taxon>Metazoa</taxon>
        <taxon>Spiralia</taxon>
        <taxon>Gnathifera</taxon>
        <taxon>Rotifera</taxon>
        <taxon>Eurotatoria</taxon>
        <taxon>Bdelloidea</taxon>
        <taxon>Philodinida</taxon>
        <taxon>Philodinidae</taxon>
        <taxon>Didymodactylos</taxon>
    </lineage>
</organism>
<dbReference type="InterPro" id="IPR058912">
    <property type="entry name" value="HTH_animal"/>
</dbReference>
<dbReference type="Pfam" id="PF26215">
    <property type="entry name" value="HTH_animal"/>
    <property type="match status" value="1"/>
</dbReference>